<evidence type="ECO:0000256" key="1">
    <source>
        <dbReference type="SAM" id="MobiDB-lite"/>
    </source>
</evidence>
<name>A0A9E7HS31_9LILI</name>
<dbReference type="Proteomes" id="UP001055439">
    <property type="component" value="Chromosome 8"/>
</dbReference>
<feature type="compositionally biased region" description="Low complexity" evidence="1">
    <location>
        <begin position="70"/>
        <end position="80"/>
    </location>
</feature>
<reference evidence="2" key="1">
    <citation type="submission" date="2022-05" db="EMBL/GenBank/DDBJ databases">
        <title>The Musa troglodytarum L. genome provides insights into the mechanism of non-climacteric behaviour and enrichment of carotenoids.</title>
        <authorList>
            <person name="Wang J."/>
        </authorList>
    </citation>
    <scope>NUCLEOTIDE SEQUENCE</scope>
    <source>
        <tissue evidence="2">Leaf</tissue>
    </source>
</reference>
<sequence>MRSIRTYPRERSRTCHNTVACSGDEIRGQLTLAMKLHGSFLLYLVHNPWSYRNPRKHGRRTDQTSTTARNNSSSHQNSSNYLGHIIRYQIQPPQMIRSPPHSSRE</sequence>
<evidence type="ECO:0000313" key="2">
    <source>
        <dbReference type="EMBL" id="URE39611.1"/>
    </source>
</evidence>
<dbReference type="AlphaFoldDB" id="A0A9E7HS31"/>
<organism evidence="2 3">
    <name type="scientific">Musa troglodytarum</name>
    <name type="common">fe'i banana</name>
    <dbReference type="NCBI Taxonomy" id="320322"/>
    <lineage>
        <taxon>Eukaryota</taxon>
        <taxon>Viridiplantae</taxon>
        <taxon>Streptophyta</taxon>
        <taxon>Embryophyta</taxon>
        <taxon>Tracheophyta</taxon>
        <taxon>Spermatophyta</taxon>
        <taxon>Magnoliopsida</taxon>
        <taxon>Liliopsida</taxon>
        <taxon>Zingiberales</taxon>
        <taxon>Musaceae</taxon>
        <taxon>Musa</taxon>
    </lineage>
</organism>
<keyword evidence="3" id="KW-1185">Reference proteome</keyword>
<feature type="region of interest" description="Disordered" evidence="1">
    <location>
        <begin position="50"/>
        <end position="105"/>
    </location>
</feature>
<gene>
    <name evidence="2" type="ORF">MUK42_25619</name>
</gene>
<dbReference type="EMBL" id="CP097510">
    <property type="protein sequence ID" value="URE39611.1"/>
    <property type="molecule type" value="Genomic_DNA"/>
</dbReference>
<evidence type="ECO:0000313" key="3">
    <source>
        <dbReference type="Proteomes" id="UP001055439"/>
    </source>
</evidence>
<proteinExistence type="predicted"/>
<accession>A0A9E7HS31</accession>
<protein>
    <submittedName>
        <fullName evidence="2">ADP-ribosylation factor GTPase-activating protein</fullName>
    </submittedName>
</protein>
<dbReference type="OrthoDB" id="1922567at2759"/>